<evidence type="ECO:0000256" key="1">
    <source>
        <dbReference type="SAM" id="Coils"/>
    </source>
</evidence>
<evidence type="ECO:0000259" key="2">
    <source>
        <dbReference type="Pfam" id="PF13476"/>
    </source>
</evidence>
<proteinExistence type="predicted"/>
<dbReference type="Pfam" id="PF13476">
    <property type="entry name" value="AAA_23"/>
    <property type="match status" value="1"/>
</dbReference>
<evidence type="ECO:0000313" key="4">
    <source>
        <dbReference type="Proteomes" id="UP000012089"/>
    </source>
</evidence>
<dbReference type="EMBL" id="AFMF02000036">
    <property type="protein sequence ID" value="EMM94315.1"/>
    <property type="molecule type" value="Genomic_DNA"/>
</dbReference>
<reference evidence="3 4" key="1">
    <citation type="submission" date="2013-01" db="EMBL/GenBank/DDBJ databases">
        <authorList>
            <person name="Harkins D.M."/>
            <person name="Durkin A.S."/>
            <person name="Brinkac L.M."/>
            <person name="Haft D.H."/>
            <person name="Selengut J.D."/>
            <person name="Sanka R."/>
            <person name="DePew J."/>
            <person name="Purushe J."/>
            <person name="Tulsiani S.M."/>
            <person name="Graham G.C."/>
            <person name="Burns M.-A."/>
            <person name="Dohnt M.F."/>
            <person name="Smythe L.D."/>
            <person name="McKay D.B."/>
            <person name="Craig S.B."/>
            <person name="Vinetz J.M."/>
            <person name="Sutton G.G."/>
            <person name="Nierman W.C."/>
            <person name="Fouts D.E."/>
        </authorList>
    </citation>
    <scope>NUCLEOTIDE SEQUENCE [LARGE SCALE GENOMIC DNA]</scope>
    <source>
        <strain evidence="3 4">LT2156</strain>
    </source>
</reference>
<protein>
    <submittedName>
        <fullName evidence="3">AAA domain protein</fullName>
    </submittedName>
</protein>
<dbReference type="PANTHER" id="PTHR32114:SF2">
    <property type="entry name" value="ABC TRANSPORTER ABCH.3"/>
    <property type="match status" value="1"/>
</dbReference>
<dbReference type="InterPro" id="IPR038729">
    <property type="entry name" value="Rad50/SbcC_AAA"/>
</dbReference>
<accession>M6HB36</accession>
<feature type="coiled-coil region" evidence="1">
    <location>
        <begin position="208"/>
        <end position="280"/>
    </location>
</feature>
<feature type="coiled-coil region" evidence="1">
    <location>
        <begin position="546"/>
        <end position="604"/>
    </location>
</feature>
<feature type="domain" description="Rad50/SbcC-type AAA" evidence="2">
    <location>
        <begin position="28"/>
        <end position="229"/>
    </location>
</feature>
<sequence>MKLIRISSKGSIPFPEEVTWNVPGISGKKIAITGTNGAGKSTLLDMISMAWFGTAPNRKARSGRDEGAIYECFTKKDSYIEVEAEFGKDICLVKRLIDPNAKTQKPYLYWNGKAVTEGKVKEFGEKFFQLTNLNESVFLSAVYHAQNGKGHVVGLDQKSARALIDDLLDLWKFDEEFENFDALRKSIESEVSGDSLLLKNLFEGKEESNLLRIQINSMEQSIETLETEITLFRKSESAAVQSLADLKASVLDTREIIEKKDRLEKEYDSETEALKNLTMRQHNNQVYILDRKDQILKAVETNEKIKNEIATRKIELESVDFELLEAQEKIDMEALELKKVISDQKSQVISLENSQKLERDAVAILEKDLATVRTRLDQAQKNSSLLNEVPCRNKIIDGVDLPESCQLLKDARSNHAQVPSLVREEKGLLEALQDRPDYESALSQVREALEESRNSLDNLRKDPRLSNLLNIGHERRTAIRDLESLLDEPTFKDLLKMAPELSFAEDRVKEYKRQINSVETRVAMLSFELVKVKEMLSSAGNIMKLIEEGEDALDMIRANIEEKTEEQKKLIGSLGGMEIRLEKAIETQRRIEEIKSAIAEKNERLLLIKTLCEGLSPKGARALKLDAAGPEISATINAILSECFGGRFKVRLSTIKETGSGKDKEDFSILVLDNETGIETLVENKSGGEAAIIKEAISLGMAAYKRNKTNADIRTLIRDESDGGLTSENAHFYQRMLDRALTEGRFEQVVFVSHKKEIQEIADRIFFVKDGKVTEEVNA</sequence>
<gene>
    <name evidence="3" type="ORF">LEP1GSC158_0643</name>
</gene>
<dbReference type="AlphaFoldDB" id="M6HB36"/>
<dbReference type="CDD" id="cd00267">
    <property type="entry name" value="ABC_ATPase"/>
    <property type="match status" value="1"/>
</dbReference>
<dbReference type="PANTHER" id="PTHR32114">
    <property type="entry name" value="ABC TRANSPORTER ABCH.3"/>
    <property type="match status" value="1"/>
</dbReference>
<dbReference type="SUPFAM" id="SSF52540">
    <property type="entry name" value="P-loop containing nucleoside triphosphate hydrolases"/>
    <property type="match status" value="1"/>
</dbReference>
<dbReference type="InterPro" id="IPR027417">
    <property type="entry name" value="P-loop_NTPase"/>
</dbReference>
<evidence type="ECO:0000313" key="3">
    <source>
        <dbReference type="EMBL" id="EMM94315.1"/>
    </source>
</evidence>
<comment type="caution">
    <text evidence="3">The sequence shown here is derived from an EMBL/GenBank/DDBJ whole genome shotgun (WGS) entry which is preliminary data.</text>
</comment>
<keyword evidence="1" id="KW-0175">Coiled coil</keyword>
<name>M6HB36_LEPIR</name>
<organism evidence="3 4">
    <name type="scientific">Leptospira interrogans serovar Zanoni str. LT2156</name>
    <dbReference type="NCBI Taxonomy" id="1001601"/>
    <lineage>
        <taxon>Bacteria</taxon>
        <taxon>Pseudomonadati</taxon>
        <taxon>Spirochaetota</taxon>
        <taxon>Spirochaetia</taxon>
        <taxon>Leptospirales</taxon>
        <taxon>Leptospiraceae</taxon>
        <taxon>Leptospira</taxon>
    </lineage>
</organism>
<dbReference type="Gene3D" id="3.40.50.300">
    <property type="entry name" value="P-loop containing nucleotide triphosphate hydrolases"/>
    <property type="match status" value="2"/>
</dbReference>
<dbReference type="Proteomes" id="UP000012089">
    <property type="component" value="Unassembled WGS sequence"/>
</dbReference>